<organism evidence="1 2">
    <name type="scientific">Asbolus verrucosus</name>
    <name type="common">Desert ironclad beetle</name>
    <dbReference type="NCBI Taxonomy" id="1661398"/>
    <lineage>
        <taxon>Eukaryota</taxon>
        <taxon>Metazoa</taxon>
        <taxon>Ecdysozoa</taxon>
        <taxon>Arthropoda</taxon>
        <taxon>Hexapoda</taxon>
        <taxon>Insecta</taxon>
        <taxon>Pterygota</taxon>
        <taxon>Neoptera</taxon>
        <taxon>Endopterygota</taxon>
        <taxon>Coleoptera</taxon>
        <taxon>Polyphaga</taxon>
        <taxon>Cucujiformia</taxon>
        <taxon>Tenebrionidae</taxon>
        <taxon>Pimeliinae</taxon>
        <taxon>Asbolus</taxon>
    </lineage>
</organism>
<accession>A0A482VHJ6</accession>
<dbReference type="Proteomes" id="UP000292052">
    <property type="component" value="Unassembled WGS sequence"/>
</dbReference>
<dbReference type="AlphaFoldDB" id="A0A482VHJ6"/>
<keyword evidence="2" id="KW-1185">Reference proteome</keyword>
<proteinExistence type="predicted"/>
<evidence type="ECO:0000313" key="2">
    <source>
        <dbReference type="Proteomes" id="UP000292052"/>
    </source>
</evidence>
<gene>
    <name evidence="1" type="ORF">BDFB_006075</name>
</gene>
<comment type="caution">
    <text evidence="1">The sequence shown here is derived from an EMBL/GenBank/DDBJ whole genome shotgun (WGS) entry which is preliminary data.</text>
</comment>
<reference evidence="1 2" key="1">
    <citation type="submission" date="2017-03" db="EMBL/GenBank/DDBJ databases">
        <title>Genome of the blue death feigning beetle - Asbolus verrucosus.</title>
        <authorList>
            <person name="Rider S.D."/>
        </authorList>
    </citation>
    <scope>NUCLEOTIDE SEQUENCE [LARGE SCALE GENOMIC DNA]</scope>
    <source>
        <strain evidence="1">Butters</strain>
        <tissue evidence="1">Head and leg muscle</tissue>
    </source>
</reference>
<protein>
    <submittedName>
        <fullName evidence="1">Uncharacterized protein</fullName>
    </submittedName>
</protein>
<dbReference type="EMBL" id="QDEB01099947">
    <property type="protein sequence ID" value="RZC32130.1"/>
    <property type="molecule type" value="Genomic_DNA"/>
</dbReference>
<name>A0A482VHJ6_ASBVE</name>
<evidence type="ECO:0000313" key="1">
    <source>
        <dbReference type="EMBL" id="RZC32130.1"/>
    </source>
</evidence>
<sequence length="57" mass="6576">MGITYNNTTEKIIVMKSGQEPTKLTLEQFADLYLKSLTMVMKDAFSFFTFVNSMNQK</sequence>